<dbReference type="OrthoDB" id="8958367at2759"/>
<gene>
    <name evidence="5" type="primary">LOC117548310</name>
</gene>
<keyword evidence="3" id="KW-0732">Signal</keyword>
<feature type="chain" id="PRO_5027612003" evidence="3">
    <location>
        <begin position="19"/>
        <end position="409"/>
    </location>
</feature>
<keyword evidence="2" id="KW-1133">Transmembrane helix</keyword>
<keyword evidence="4" id="KW-1185">Reference proteome</keyword>
<sequence length="409" mass="45572">MYQFAIVFTLFCVGKTLGKPDEPAPKMSQLILIKCLHRNISCNSTTAEGYTFPFSCPAEGDVNVYQNKSKIAVYVDGTRPYDYSDEVKSMTSDSVTTRHCRDLHIQCFLTGEKYLTEICVDYKVTGKSIKCLIYKQTHTHIYIYIYIYIYITYTLQKCVPFYLQTEKPEEPEKQDEPDPTFPPKNLIVVVVGLIVVIVALLCWKKKQYCACKVSQFSTYLRSCLRITKREGAQVTRHPAGSGFQESIAGDLEGQQLNGDISIDREADGRSAPVSSLDHNLSCEGIQPTKNGNIHAPVVIKDPNHRAMNGSERDDPGGINDNNGEHFVRIEETHNGCAPGCGGPEACENEGHRLLPPESADRQALQPPDMTDEARALVNKAGFESNQPRMCSTAPENGVKSTTNMGNYQY</sequence>
<feature type="compositionally biased region" description="Polar residues" evidence="1">
    <location>
        <begin position="398"/>
        <end position="409"/>
    </location>
</feature>
<reference evidence="5" key="1">
    <citation type="submission" date="2025-08" db="UniProtKB">
        <authorList>
            <consortium name="RefSeq"/>
        </authorList>
    </citation>
    <scope>IDENTIFICATION</scope>
</reference>
<feature type="signal peptide" evidence="3">
    <location>
        <begin position="1"/>
        <end position="18"/>
    </location>
</feature>
<name>A0A6P8UG11_GYMAC</name>
<protein>
    <submittedName>
        <fullName evidence="5">Uncharacterized protein LOC117548310 isoform X1</fullName>
    </submittedName>
</protein>
<evidence type="ECO:0000313" key="4">
    <source>
        <dbReference type="Proteomes" id="UP000515161"/>
    </source>
</evidence>
<evidence type="ECO:0000256" key="2">
    <source>
        <dbReference type="SAM" id="Phobius"/>
    </source>
</evidence>
<dbReference type="Proteomes" id="UP000515161">
    <property type="component" value="Unplaced"/>
</dbReference>
<feature type="transmembrane region" description="Helical" evidence="2">
    <location>
        <begin position="186"/>
        <end position="203"/>
    </location>
</feature>
<evidence type="ECO:0000313" key="5">
    <source>
        <dbReference type="RefSeq" id="XP_034075376.1"/>
    </source>
</evidence>
<keyword evidence="2" id="KW-0472">Membrane</keyword>
<evidence type="ECO:0000256" key="3">
    <source>
        <dbReference type="SAM" id="SignalP"/>
    </source>
</evidence>
<keyword evidence="2" id="KW-0812">Transmembrane</keyword>
<accession>A0A6P8UG11</accession>
<proteinExistence type="predicted"/>
<dbReference type="InParanoid" id="A0A6P8UG11"/>
<dbReference type="RefSeq" id="XP_034075376.1">
    <property type="nucleotide sequence ID" value="XM_034219485.1"/>
</dbReference>
<dbReference type="GeneID" id="117548310"/>
<evidence type="ECO:0000256" key="1">
    <source>
        <dbReference type="SAM" id="MobiDB-lite"/>
    </source>
</evidence>
<organism evidence="4 5">
    <name type="scientific">Gymnodraco acuticeps</name>
    <name type="common">Antarctic dragonfish</name>
    <dbReference type="NCBI Taxonomy" id="8218"/>
    <lineage>
        <taxon>Eukaryota</taxon>
        <taxon>Metazoa</taxon>
        <taxon>Chordata</taxon>
        <taxon>Craniata</taxon>
        <taxon>Vertebrata</taxon>
        <taxon>Euteleostomi</taxon>
        <taxon>Actinopterygii</taxon>
        <taxon>Neopterygii</taxon>
        <taxon>Teleostei</taxon>
        <taxon>Neoteleostei</taxon>
        <taxon>Acanthomorphata</taxon>
        <taxon>Eupercaria</taxon>
        <taxon>Perciformes</taxon>
        <taxon>Notothenioidei</taxon>
        <taxon>Bathydraconidae</taxon>
        <taxon>Gymnodraco</taxon>
    </lineage>
</organism>
<dbReference type="KEGG" id="gacu:117548310"/>
<dbReference type="AlphaFoldDB" id="A0A6P8UG11"/>
<feature type="region of interest" description="Disordered" evidence="1">
    <location>
        <begin position="385"/>
        <end position="409"/>
    </location>
</feature>